<protein>
    <submittedName>
        <fullName evidence="4">GNAT family N-acetyltransferase</fullName>
    </submittedName>
</protein>
<accession>A0A4S8QBG3</accession>
<reference evidence="5" key="1">
    <citation type="submission" date="2019-04" db="EMBL/GenBank/DDBJ databases">
        <title>Nocardioides xinjiangensis sp. nov.</title>
        <authorList>
            <person name="Liu S."/>
        </authorList>
    </citation>
    <scope>NUCLEOTIDE SEQUENCE [LARGE SCALE GENOMIC DNA]</scope>
    <source>
        <strain evidence="5">18</strain>
    </source>
</reference>
<dbReference type="OrthoDB" id="9805924at2"/>
<evidence type="ECO:0000256" key="1">
    <source>
        <dbReference type="ARBA" id="ARBA00022679"/>
    </source>
</evidence>
<dbReference type="InterPro" id="IPR016181">
    <property type="entry name" value="Acyl_CoA_acyltransferase"/>
</dbReference>
<dbReference type="GO" id="GO:0016747">
    <property type="term" value="F:acyltransferase activity, transferring groups other than amino-acyl groups"/>
    <property type="evidence" value="ECO:0007669"/>
    <property type="project" value="InterPro"/>
</dbReference>
<evidence type="ECO:0000256" key="2">
    <source>
        <dbReference type="ARBA" id="ARBA00023315"/>
    </source>
</evidence>
<dbReference type="InterPro" id="IPR000182">
    <property type="entry name" value="GNAT_dom"/>
</dbReference>
<evidence type="ECO:0000259" key="3">
    <source>
        <dbReference type="PROSITE" id="PS51186"/>
    </source>
</evidence>
<keyword evidence="1 4" id="KW-0808">Transferase</keyword>
<proteinExistence type="predicted"/>
<keyword evidence="5" id="KW-1185">Reference proteome</keyword>
<dbReference type="AlphaFoldDB" id="A0A4S8QBG3"/>
<dbReference type="Gene3D" id="3.40.630.30">
    <property type="match status" value="1"/>
</dbReference>
<dbReference type="InterPro" id="IPR050832">
    <property type="entry name" value="Bact_Acetyltransf"/>
</dbReference>
<dbReference type="SUPFAM" id="SSF55729">
    <property type="entry name" value="Acyl-CoA N-acyltransferases (Nat)"/>
    <property type="match status" value="1"/>
</dbReference>
<dbReference type="Pfam" id="PF00583">
    <property type="entry name" value="Acetyltransf_1"/>
    <property type="match status" value="1"/>
</dbReference>
<dbReference type="RefSeq" id="WP_136535500.1">
    <property type="nucleotide sequence ID" value="NZ_STGY01000057.1"/>
</dbReference>
<reference evidence="4 5" key="2">
    <citation type="submission" date="2019-05" db="EMBL/GenBank/DDBJ databases">
        <title>Glycomyces buryatensis sp. nov.</title>
        <authorList>
            <person name="Nikitina E."/>
        </authorList>
    </citation>
    <scope>NUCLEOTIDE SEQUENCE [LARGE SCALE GENOMIC DNA]</scope>
    <source>
        <strain evidence="4 5">18</strain>
    </source>
</reference>
<evidence type="ECO:0000313" key="5">
    <source>
        <dbReference type="Proteomes" id="UP000308760"/>
    </source>
</evidence>
<organism evidence="4 5">
    <name type="scientific">Glycomyces buryatensis</name>
    <dbReference type="NCBI Taxonomy" id="2570927"/>
    <lineage>
        <taxon>Bacteria</taxon>
        <taxon>Bacillati</taxon>
        <taxon>Actinomycetota</taxon>
        <taxon>Actinomycetes</taxon>
        <taxon>Glycomycetales</taxon>
        <taxon>Glycomycetaceae</taxon>
        <taxon>Glycomyces</taxon>
    </lineage>
</organism>
<gene>
    <name evidence="4" type="ORF">FAB82_15780</name>
</gene>
<dbReference type="Proteomes" id="UP000308760">
    <property type="component" value="Unassembled WGS sequence"/>
</dbReference>
<keyword evidence="2" id="KW-0012">Acyltransferase</keyword>
<sequence length="171" mass="19559">MSTHDEPVSIRQGTPADADRVYEIFAAARAGMRYLPQLYTDDQVQWWVREVMVPRSELWIAELDGRAVGFAALQQDWLHHLYVDPAAQGRGAGTALVEQVKRCRPHELNLHVFEPNTGARRLYERHGFVSVSIRDGSQNEEGVPDAHYRWRPASGTVLTRLSAWVLRRNTR</sequence>
<comment type="caution">
    <text evidence="4">The sequence shown here is derived from an EMBL/GenBank/DDBJ whole genome shotgun (WGS) entry which is preliminary data.</text>
</comment>
<evidence type="ECO:0000313" key="4">
    <source>
        <dbReference type="EMBL" id="THV40155.1"/>
    </source>
</evidence>
<dbReference type="PANTHER" id="PTHR43877">
    <property type="entry name" value="AMINOALKYLPHOSPHONATE N-ACETYLTRANSFERASE-RELATED-RELATED"/>
    <property type="match status" value="1"/>
</dbReference>
<dbReference type="EMBL" id="STGY01000057">
    <property type="protein sequence ID" value="THV40155.1"/>
    <property type="molecule type" value="Genomic_DNA"/>
</dbReference>
<name>A0A4S8QBG3_9ACTN</name>
<dbReference type="CDD" id="cd04301">
    <property type="entry name" value="NAT_SF"/>
    <property type="match status" value="1"/>
</dbReference>
<feature type="domain" description="N-acetyltransferase" evidence="3">
    <location>
        <begin position="8"/>
        <end position="150"/>
    </location>
</feature>
<dbReference type="PROSITE" id="PS51186">
    <property type="entry name" value="GNAT"/>
    <property type="match status" value="1"/>
</dbReference>